<gene>
    <name evidence="2" type="ORF">PXEA_LOCUS7341</name>
</gene>
<dbReference type="Proteomes" id="UP000784294">
    <property type="component" value="Unassembled WGS sequence"/>
</dbReference>
<protein>
    <submittedName>
        <fullName evidence="2">Uncharacterized protein</fullName>
    </submittedName>
</protein>
<sequence>MTGTRLHRDSTSNDQTSKSQPWCIVMVVNTDLACSLATFILSSQDCEGQRLEEEGKPDKPPLRLMACSAVTGCRTGQKRKLTETGSSLALSSPQSPPQKGQKDRLPDWEYSIVFCRQPKKQHASRLFLNCRFLIEQAGIRPAGLLDLHPQNFSRPTFTRNFSLK</sequence>
<keyword evidence="3" id="KW-1185">Reference proteome</keyword>
<evidence type="ECO:0000256" key="1">
    <source>
        <dbReference type="SAM" id="MobiDB-lite"/>
    </source>
</evidence>
<evidence type="ECO:0000313" key="3">
    <source>
        <dbReference type="Proteomes" id="UP000784294"/>
    </source>
</evidence>
<dbReference type="EMBL" id="CAAALY010019319">
    <property type="protein sequence ID" value="VEL13901.1"/>
    <property type="molecule type" value="Genomic_DNA"/>
</dbReference>
<name>A0A3S5FCP6_9PLAT</name>
<accession>A0A3S5FCP6</accession>
<feature type="region of interest" description="Disordered" evidence="1">
    <location>
        <begin position="75"/>
        <end position="104"/>
    </location>
</feature>
<reference evidence="2" key="1">
    <citation type="submission" date="2018-11" db="EMBL/GenBank/DDBJ databases">
        <authorList>
            <consortium name="Pathogen Informatics"/>
        </authorList>
    </citation>
    <scope>NUCLEOTIDE SEQUENCE</scope>
</reference>
<organism evidence="2 3">
    <name type="scientific">Protopolystoma xenopodis</name>
    <dbReference type="NCBI Taxonomy" id="117903"/>
    <lineage>
        <taxon>Eukaryota</taxon>
        <taxon>Metazoa</taxon>
        <taxon>Spiralia</taxon>
        <taxon>Lophotrochozoa</taxon>
        <taxon>Platyhelminthes</taxon>
        <taxon>Monogenea</taxon>
        <taxon>Polyopisthocotylea</taxon>
        <taxon>Polystomatidea</taxon>
        <taxon>Polystomatidae</taxon>
        <taxon>Protopolystoma</taxon>
    </lineage>
</organism>
<proteinExistence type="predicted"/>
<evidence type="ECO:0000313" key="2">
    <source>
        <dbReference type="EMBL" id="VEL13901.1"/>
    </source>
</evidence>
<comment type="caution">
    <text evidence="2">The sequence shown here is derived from an EMBL/GenBank/DDBJ whole genome shotgun (WGS) entry which is preliminary data.</text>
</comment>
<dbReference type="AlphaFoldDB" id="A0A3S5FCP6"/>